<dbReference type="CDD" id="cd00135">
    <property type="entry name" value="PDGF"/>
    <property type="match status" value="1"/>
</dbReference>
<dbReference type="AlphaFoldDB" id="A0AAV6G5X7"/>
<evidence type="ECO:0000256" key="12">
    <source>
        <dbReference type="PROSITE-ProRule" id="PRU00059"/>
    </source>
</evidence>
<keyword evidence="5" id="KW-0964">Secreted</keyword>
<keyword evidence="9" id="KW-1015">Disulfide bond</keyword>
<organism evidence="16 17">
    <name type="scientific">Alosa alosa</name>
    <name type="common">allis shad</name>
    <dbReference type="NCBI Taxonomy" id="278164"/>
    <lineage>
        <taxon>Eukaryota</taxon>
        <taxon>Metazoa</taxon>
        <taxon>Chordata</taxon>
        <taxon>Craniata</taxon>
        <taxon>Vertebrata</taxon>
        <taxon>Euteleostomi</taxon>
        <taxon>Actinopterygii</taxon>
        <taxon>Neopterygii</taxon>
        <taxon>Teleostei</taxon>
        <taxon>Clupei</taxon>
        <taxon>Clupeiformes</taxon>
        <taxon>Clupeoidei</taxon>
        <taxon>Clupeidae</taxon>
        <taxon>Alosa</taxon>
    </lineage>
</organism>
<dbReference type="GO" id="GO:0051781">
    <property type="term" value="P:positive regulation of cell division"/>
    <property type="evidence" value="ECO:0007669"/>
    <property type="project" value="UniProtKB-KW"/>
</dbReference>
<dbReference type="PROSITE" id="PS01180">
    <property type="entry name" value="CUB"/>
    <property type="match status" value="1"/>
</dbReference>
<dbReference type="PANTHER" id="PTHR11633:SF5">
    <property type="entry name" value="PLATELET-DERIVED GROWTH FACTOR C"/>
    <property type="match status" value="1"/>
</dbReference>
<dbReference type="EMBL" id="JADWDJ010000014">
    <property type="protein sequence ID" value="KAG5270533.1"/>
    <property type="molecule type" value="Genomic_DNA"/>
</dbReference>
<comment type="caution">
    <text evidence="16">The sequence shown here is derived from an EMBL/GenBank/DDBJ whole genome shotgun (WGS) entry which is preliminary data.</text>
</comment>
<dbReference type="SMART" id="SM00042">
    <property type="entry name" value="CUB"/>
    <property type="match status" value="1"/>
</dbReference>
<evidence type="ECO:0000256" key="9">
    <source>
        <dbReference type="ARBA" id="ARBA00023157"/>
    </source>
</evidence>
<dbReference type="SUPFAM" id="SSF57501">
    <property type="entry name" value="Cystine-knot cytokines"/>
    <property type="match status" value="1"/>
</dbReference>
<gene>
    <name evidence="16" type="ORF">AALO_G00193740</name>
</gene>
<dbReference type="Gene3D" id="2.10.90.10">
    <property type="entry name" value="Cystine-knot cytokines"/>
    <property type="match status" value="1"/>
</dbReference>
<dbReference type="SUPFAM" id="SSF49854">
    <property type="entry name" value="Spermadhesin, CUB domain"/>
    <property type="match status" value="1"/>
</dbReference>
<evidence type="ECO:0000313" key="17">
    <source>
        <dbReference type="Proteomes" id="UP000823561"/>
    </source>
</evidence>
<evidence type="ECO:0000256" key="5">
    <source>
        <dbReference type="ARBA" id="ARBA00022525"/>
    </source>
</evidence>
<evidence type="ECO:0000313" key="16">
    <source>
        <dbReference type="EMBL" id="KAG5270533.1"/>
    </source>
</evidence>
<proteinExistence type="inferred from homology"/>
<dbReference type="InterPro" id="IPR035914">
    <property type="entry name" value="Sperma_CUB_dom_sf"/>
</dbReference>
<dbReference type="GO" id="GO:0030335">
    <property type="term" value="P:positive regulation of cell migration"/>
    <property type="evidence" value="ECO:0007669"/>
    <property type="project" value="TreeGrafter"/>
</dbReference>
<dbReference type="Proteomes" id="UP000823561">
    <property type="component" value="Chromosome 14"/>
</dbReference>
<dbReference type="InterPro" id="IPR000072">
    <property type="entry name" value="PDGF/VEGF_dom"/>
</dbReference>
<reference evidence="16" key="1">
    <citation type="submission" date="2020-10" db="EMBL/GenBank/DDBJ databases">
        <title>Chromosome-scale genome assembly of the Allis shad, Alosa alosa.</title>
        <authorList>
            <person name="Margot Z."/>
            <person name="Christophe K."/>
            <person name="Cabau C."/>
            <person name="Louis A."/>
            <person name="Berthelot C."/>
            <person name="Parey E."/>
            <person name="Roest Crollius H."/>
            <person name="Montfort J."/>
            <person name="Robinson-Rechavi M."/>
            <person name="Bucao C."/>
            <person name="Bouchez O."/>
            <person name="Gislard M."/>
            <person name="Lluch J."/>
            <person name="Milhes M."/>
            <person name="Lampietro C."/>
            <person name="Lopez Roques C."/>
            <person name="Donnadieu C."/>
            <person name="Braasch I."/>
            <person name="Desvignes T."/>
            <person name="Postlethwait J."/>
            <person name="Bobe J."/>
            <person name="Guiguen Y."/>
        </authorList>
    </citation>
    <scope>NUCLEOTIDE SEQUENCE</scope>
    <source>
        <strain evidence="16">M-15738</strain>
        <tissue evidence="16">Blood</tissue>
    </source>
</reference>
<dbReference type="Pfam" id="PF00341">
    <property type="entry name" value="PDGF"/>
    <property type="match status" value="1"/>
</dbReference>
<evidence type="ECO:0000256" key="13">
    <source>
        <dbReference type="RuleBase" id="RU003818"/>
    </source>
</evidence>
<keyword evidence="6" id="KW-0165">Cleavage on pair of basic residues</keyword>
<evidence type="ECO:0000256" key="8">
    <source>
        <dbReference type="ARBA" id="ARBA00023030"/>
    </source>
</evidence>
<protein>
    <recommendedName>
        <fullName evidence="3">Platelet-derived growth factor C</fullName>
    </recommendedName>
</protein>
<dbReference type="GO" id="GO:0048008">
    <property type="term" value="P:platelet-derived growth factor receptor signaling pathway"/>
    <property type="evidence" value="ECO:0007669"/>
    <property type="project" value="TreeGrafter"/>
</dbReference>
<dbReference type="PANTHER" id="PTHR11633">
    <property type="entry name" value="PLATELET-DERIVED GROWTH FACTOR"/>
    <property type="match status" value="1"/>
</dbReference>
<dbReference type="Pfam" id="PF00431">
    <property type="entry name" value="CUB"/>
    <property type="match status" value="1"/>
</dbReference>
<keyword evidence="10" id="KW-0325">Glycoprotein</keyword>
<accession>A0AAV6G5X7</accession>
<evidence type="ECO:0000256" key="11">
    <source>
        <dbReference type="ARBA" id="ARBA00023246"/>
    </source>
</evidence>
<keyword evidence="11" id="KW-0497">Mitogen</keyword>
<comment type="similarity">
    <text evidence="2 13">Belongs to the PDGF/VEGF growth factor family.</text>
</comment>
<evidence type="ECO:0000259" key="14">
    <source>
        <dbReference type="PROSITE" id="PS01180"/>
    </source>
</evidence>
<sequence>MPVLVMPAALWAERHRRCFSVAKLITQSSPQDTEHVKCCQNMSEEDKGVQESQHEKVIHVNEEGDGELHSPNFPHVYPRSTQLLWRLVAANENARIQLTFDQRFGLEDPEDGICKYDYVEVEDPVSGVVLGRWCGQSAPVPQVSSGNQLRVHFTSDEYFPSEPGFTIRYKLLPQQSESSSPAAVPVTSAAQQPVEVLSEAVSQLHTVEDVLRYLEPERWQLDMEDLYKPTWHLLGKSFIQPRKSRGVVDLNLLREEVRLYSCTPRNFSVSLREELRRTDVIFWPSCLLVQRCGGNCACCAHRCHDCQCQPTRVAKKYHEVLMMRHRPGSRGLQKTLTDVPLEHHEECNCVCKDDSD</sequence>
<keyword evidence="17" id="KW-1185">Reference proteome</keyword>
<name>A0AAV6G5X7_9TELE</name>
<keyword evidence="7" id="KW-0732">Signal</keyword>
<dbReference type="GO" id="GO:0005615">
    <property type="term" value="C:extracellular space"/>
    <property type="evidence" value="ECO:0007669"/>
    <property type="project" value="TreeGrafter"/>
</dbReference>
<dbReference type="Gene3D" id="2.60.120.290">
    <property type="entry name" value="Spermadhesin, CUB domain"/>
    <property type="match status" value="1"/>
</dbReference>
<dbReference type="CDD" id="cd00041">
    <property type="entry name" value="CUB"/>
    <property type="match status" value="1"/>
</dbReference>
<dbReference type="InterPro" id="IPR000859">
    <property type="entry name" value="CUB_dom"/>
</dbReference>
<dbReference type="GO" id="GO:0008284">
    <property type="term" value="P:positive regulation of cell population proliferation"/>
    <property type="evidence" value="ECO:0007669"/>
    <property type="project" value="TreeGrafter"/>
</dbReference>
<dbReference type="GO" id="GO:0070374">
    <property type="term" value="P:positive regulation of ERK1 and ERK2 cascade"/>
    <property type="evidence" value="ECO:0007669"/>
    <property type="project" value="TreeGrafter"/>
</dbReference>
<dbReference type="GO" id="GO:0051897">
    <property type="term" value="P:positive regulation of phosphatidylinositol 3-kinase/protein kinase B signal transduction"/>
    <property type="evidence" value="ECO:0007669"/>
    <property type="project" value="TreeGrafter"/>
</dbReference>
<evidence type="ECO:0000256" key="10">
    <source>
        <dbReference type="ARBA" id="ARBA00023180"/>
    </source>
</evidence>
<evidence type="ECO:0000256" key="7">
    <source>
        <dbReference type="ARBA" id="ARBA00022729"/>
    </source>
</evidence>
<evidence type="ECO:0000256" key="4">
    <source>
        <dbReference type="ARBA" id="ARBA00022473"/>
    </source>
</evidence>
<evidence type="ECO:0000259" key="15">
    <source>
        <dbReference type="PROSITE" id="PS50278"/>
    </source>
</evidence>
<dbReference type="SMART" id="SM00141">
    <property type="entry name" value="PDGF"/>
    <property type="match status" value="1"/>
</dbReference>
<comment type="caution">
    <text evidence="12">Lacks conserved residue(s) required for the propagation of feature annotation.</text>
</comment>
<dbReference type="GO" id="GO:0016020">
    <property type="term" value="C:membrane"/>
    <property type="evidence" value="ECO:0007669"/>
    <property type="project" value="InterPro"/>
</dbReference>
<dbReference type="InterPro" id="IPR029034">
    <property type="entry name" value="Cystine-knot_cytokine"/>
</dbReference>
<dbReference type="GO" id="GO:0008083">
    <property type="term" value="F:growth factor activity"/>
    <property type="evidence" value="ECO:0007669"/>
    <property type="project" value="UniProtKB-KW"/>
</dbReference>
<evidence type="ECO:0000256" key="2">
    <source>
        <dbReference type="ARBA" id="ARBA00006686"/>
    </source>
</evidence>
<dbReference type="PROSITE" id="PS50278">
    <property type="entry name" value="PDGF_2"/>
    <property type="match status" value="1"/>
</dbReference>
<comment type="subcellular location">
    <subcellularLocation>
        <location evidence="1">Secreted</location>
    </subcellularLocation>
</comment>
<dbReference type="FunFam" id="2.10.90.10:FF:000010">
    <property type="entry name" value="Platelet derived growth factor C"/>
    <property type="match status" value="1"/>
</dbReference>
<keyword evidence="8 13" id="KW-0339">Growth factor</keyword>
<feature type="domain" description="CUB" evidence="14">
    <location>
        <begin position="38"/>
        <end position="172"/>
    </location>
</feature>
<feature type="domain" description="Platelet-derived growth factor (PDGF) family profile" evidence="15">
    <location>
        <begin position="262"/>
        <end position="354"/>
    </location>
</feature>
<dbReference type="GO" id="GO:0005161">
    <property type="term" value="F:platelet-derived growth factor receptor binding"/>
    <property type="evidence" value="ECO:0007669"/>
    <property type="project" value="TreeGrafter"/>
</dbReference>
<evidence type="ECO:0000256" key="3">
    <source>
        <dbReference type="ARBA" id="ARBA00018877"/>
    </source>
</evidence>
<keyword evidence="4" id="KW-0217">Developmental protein</keyword>
<evidence type="ECO:0000256" key="6">
    <source>
        <dbReference type="ARBA" id="ARBA00022685"/>
    </source>
</evidence>
<evidence type="ECO:0000256" key="1">
    <source>
        <dbReference type="ARBA" id="ARBA00004613"/>
    </source>
</evidence>